<evidence type="ECO:0000313" key="5">
    <source>
        <dbReference type="Proteomes" id="UP001630127"/>
    </source>
</evidence>
<dbReference type="GO" id="GO:0004860">
    <property type="term" value="F:protein kinase inhibitor activity"/>
    <property type="evidence" value="ECO:0007669"/>
    <property type="project" value="UniProtKB-KW"/>
</dbReference>
<dbReference type="EMBL" id="JBJUIK010000008">
    <property type="protein sequence ID" value="KAL3521117.1"/>
    <property type="molecule type" value="Genomic_DNA"/>
</dbReference>
<evidence type="ECO:0000256" key="2">
    <source>
        <dbReference type="ARBA" id="ARBA00023306"/>
    </source>
</evidence>
<dbReference type="AlphaFoldDB" id="A0ABD2ZSI1"/>
<name>A0ABD2ZSI1_9GENT</name>
<gene>
    <name evidence="4" type="ORF">ACH5RR_019266</name>
</gene>
<organism evidence="4 5">
    <name type="scientific">Cinchona calisaya</name>
    <dbReference type="NCBI Taxonomy" id="153742"/>
    <lineage>
        <taxon>Eukaryota</taxon>
        <taxon>Viridiplantae</taxon>
        <taxon>Streptophyta</taxon>
        <taxon>Embryophyta</taxon>
        <taxon>Tracheophyta</taxon>
        <taxon>Spermatophyta</taxon>
        <taxon>Magnoliopsida</taxon>
        <taxon>eudicotyledons</taxon>
        <taxon>Gunneridae</taxon>
        <taxon>Pentapetalae</taxon>
        <taxon>asterids</taxon>
        <taxon>lamiids</taxon>
        <taxon>Gentianales</taxon>
        <taxon>Rubiaceae</taxon>
        <taxon>Cinchonoideae</taxon>
        <taxon>Cinchoneae</taxon>
        <taxon>Cinchona</taxon>
    </lineage>
</organism>
<protein>
    <submittedName>
        <fullName evidence="4">Uncharacterized protein</fullName>
    </submittedName>
</protein>
<keyword evidence="2" id="KW-0131">Cell cycle</keyword>
<dbReference type="Proteomes" id="UP001630127">
    <property type="component" value="Unassembled WGS sequence"/>
</dbReference>
<keyword evidence="1" id="KW-0649">Protein kinase inhibitor</keyword>
<dbReference type="InterPro" id="IPR040389">
    <property type="entry name" value="SMR"/>
</dbReference>
<evidence type="ECO:0000256" key="1">
    <source>
        <dbReference type="ARBA" id="ARBA00023013"/>
    </source>
</evidence>
<dbReference type="PANTHER" id="PTHR33142">
    <property type="entry name" value="CYCLIN-DEPENDENT PROTEIN KINASE INHIBITOR SMR13"/>
    <property type="match status" value="1"/>
</dbReference>
<reference evidence="4 5" key="1">
    <citation type="submission" date="2024-11" db="EMBL/GenBank/DDBJ databases">
        <title>A near-complete genome assembly of Cinchona calisaya.</title>
        <authorList>
            <person name="Lian D.C."/>
            <person name="Zhao X.W."/>
            <person name="Wei L."/>
        </authorList>
    </citation>
    <scope>NUCLEOTIDE SEQUENCE [LARGE SCALE GENOMIC DNA]</scope>
    <source>
        <tissue evidence="4">Nenye</tissue>
    </source>
</reference>
<comment type="caution">
    <text evidence="4">The sequence shown here is derived from an EMBL/GenBank/DDBJ whole genome shotgun (WGS) entry which is preliminary data.</text>
</comment>
<dbReference type="PANTHER" id="PTHR33142:SF15">
    <property type="entry name" value="CYCLIN-DEPENDENT PROTEIN KINASE INHIBITOR SMR4"/>
    <property type="match status" value="1"/>
</dbReference>
<sequence>MEGSGSGGCDHYRMMEVEEDGYTTPTDEGCRIPLVAAECPPAPKRKRVAMKKQKKQQRSMPQKPKDSYFQHPDLDILFKMMSTTREPYVLQLQACFEREPGGGCY</sequence>
<feature type="region of interest" description="Disordered" evidence="3">
    <location>
        <begin position="43"/>
        <end position="68"/>
    </location>
</feature>
<proteinExistence type="predicted"/>
<feature type="compositionally biased region" description="Basic residues" evidence="3">
    <location>
        <begin position="43"/>
        <end position="57"/>
    </location>
</feature>
<evidence type="ECO:0000256" key="3">
    <source>
        <dbReference type="SAM" id="MobiDB-lite"/>
    </source>
</evidence>
<keyword evidence="5" id="KW-1185">Reference proteome</keyword>
<evidence type="ECO:0000313" key="4">
    <source>
        <dbReference type="EMBL" id="KAL3521117.1"/>
    </source>
</evidence>
<accession>A0ABD2ZSI1</accession>